<sequence>MIRLDAIRLERIIISLAIIAAFIYYDLIYLWFTIASIYLTVYIISCLEYGYEIDQITKDCIWWQRFIINLIGIPMMLACFALLPYWGLILMIECINKNGNKYN</sequence>
<evidence type="ECO:0008006" key="3">
    <source>
        <dbReference type="Google" id="ProtNLM"/>
    </source>
</evidence>
<evidence type="ECO:0000256" key="1">
    <source>
        <dbReference type="SAM" id="Phobius"/>
    </source>
</evidence>
<feature type="transmembrane region" description="Helical" evidence="1">
    <location>
        <begin position="66"/>
        <end position="92"/>
    </location>
</feature>
<keyword evidence="1" id="KW-0812">Transmembrane</keyword>
<keyword evidence="1" id="KW-0472">Membrane</keyword>
<reference evidence="2" key="1">
    <citation type="journal article" date="2020" name="Nature">
        <title>Giant virus diversity and host interactions through global metagenomics.</title>
        <authorList>
            <person name="Schulz F."/>
            <person name="Roux S."/>
            <person name="Paez-Espino D."/>
            <person name="Jungbluth S."/>
            <person name="Walsh D.A."/>
            <person name="Denef V.J."/>
            <person name="McMahon K.D."/>
            <person name="Konstantinidis K.T."/>
            <person name="Eloe-Fadrosh E.A."/>
            <person name="Kyrpides N.C."/>
            <person name="Woyke T."/>
        </authorList>
    </citation>
    <scope>NUCLEOTIDE SEQUENCE</scope>
    <source>
        <strain evidence="2">GVMAG-S-1064190-84</strain>
    </source>
</reference>
<dbReference type="AlphaFoldDB" id="A0A6C0JYI6"/>
<evidence type="ECO:0000313" key="2">
    <source>
        <dbReference type="EMBL" id="QHU08834.1"/>
    </source>
</evidence>
<organism evidence="2">
    <name type="scientific">viral metagenome</name>
    <dbReference type="NCBI Taxonomy" id="1070528"/>
    <lineage>
        <taxon>unclassified sequences</taxon>
        <taxon>metagenomes</taxon>
        <taxon>organismal metagenomes</taxon>
    </lineage>
</organism>
<protein>
    <recommendedName>
        <fullName evidence="3">Transmembrane protein</fullName>
    </recommendedName>
</protein>
<accession>A0A6C0JYI6</accession>
<proteinExistence type="predicted"/>
<feature type="transmembrane region" description="Helical" evidence="1">
    <location>
        <begin position="12"/>
        <end position="32"/>
    </location>
</feature>
<name>A0A6C0JYI6_9ZZZZ</name>
<dbReference type="EMBL" id="MN740699">
    <property type="protein sequence ID" value="QHU08834.1"/>
    <property type="molecule type" value="Genomic_DNA"/>
</dbReference>
<keyword evidence="1" id="KW-1133">Transmembrane helix</keyword>